<proteinExistence type="predicted"/>
<evidence type="ECO:0000313" key="1">
    <source>
        <dbReference type="EMBL" id="QJA52525.1"/>
    </source>
</evidence>
<name>A0A6H1ZZ34_9ZZZZ</name>
<reference evidence="1" key="1">
    <citation type="submission" date="2020-03" db="EMBL/GenBank/DDBJ databases">
        <title>The deep terrestrial virosphere.</title>
        <authorList>
            <person name="Holmfeldt K."/>
            <person name="Nilsson E."/>
            <person name="Simone D."/>
            <person name="Lopez-Fernandez M."/>
            <person name="Wu X."/>
            <person name="de Brujin I."/>
            <person name="Lundin D."/>
            <person name="Andersson A."/>
            <person name="Bertilsson S."/>
            <person name="Dopson M."/>
        </authorList>
    </citation>
    <scope>NUCLEOTIDE SEQUENCE</scope>
    <source>
        <strain evidence="1">TM448A02794</strain>
    </source>
</reference>
<sequence>MTTETRSNFTQNYVPGLFACATESFKRYPEVWRSLMSVRTSKQQYEESTYKSGFRTAVSKPEGTSITFDARLQGYTKRWTHETKGLGARISEEAIDDDLYGDMADSMKELGVSLAEKKHTDVAAPFNDAFTGSLHTAGDALRLCYTAHLRLDGSTYSNQGTAADLSFSSLWTAIKAYEALRDQRGKHIDRRPRILLVSPYNEDKAEELMKSEKYPYSAENRVNSLRLRKLEVVVWHFLSSDKPWFILGEKDPSFGLIHFIRKATTFAKDSDFFTGDALFKGVFRDSTQCNLPMEIYGNAGSS</sequence>
<protein>
    <submittedName>
        <fullName evidence="1">Putative capsid protein</fullName>
    </submittedName>
</protein>
<dbReference type="PROSITE" id="PS51257">
    <property type="entry name" value="PROKAR_LIPOPROTEIN"/>
    <property type="match status" value="1"/>
</dbReference>
<dbReference type="AlphaFoldDB" id="A0A6H1ZZ34"/>
<organism evidence="1">
    <name type="scientific">viral metagenome</name>
    <dbReference type="NCBI Taxonomy" id="1070528"/>
    <lineage>
        <taxon>unclassified sequences</taxon>
        <taxon>metagenomes</taxon>
        <taxon>organismal metagenomes</taxon>
    </lineage>
</organism>
<dbReference type="EMBL" id="MT144347">
    <property type="protein sequence ID" value="QJA52525.1"/>
    <property type="molecule type" value="Genomic_DNA"/>
</dbReference>
<accession>A0A6H1ZZ34</accession>
<gene>
    <name evidence="1" type="ORF">TM448A02794_0003</name>
</gene>
<dbReference type="Pfam" id="PF25209">
    <property type="entry name" value="Phage_capsid_4"/>
    <property type="match status" value="1"/>
</dbReference>